<name>I7LT78_TETTS</name>
<keyword evidence="3" id="KW-1185">Reference proteome</keyword>
<evidence type="ECO:0000256" key="1">
    <source>
        <dbReference type="SAM" id="Coils"/>
    </source>
</evidence>
<gene>
    <name evidence="2" type="ORF">TTHERM_00649130</name>
</gene>
<dbReference type="InParanoid" id="I7LT78"/>
<proteinExistence type="predicted"/>
<evidence type="ECO:0000313" key="2">
    <source>
        <dbReference type="EMBL" id="EAR84644.1"/>
    </source>
</evidence>
<keyword evidence="1" id="KW-0175">Coiled coil</keyword>
<dbReference type="OMA" id="GAYCGFL"/>
<accession>I7LT78</accession>
<dbReference type="EMBL" id="GG662698">
    <property type="protein sequence ID" value="EAR84644.1"/>
    <property type="molecule type" value="Genomic_DNA"/>
</dbReference>
<protein>
    <submittedName>
        <fullName evidence="2">Transmembrane protein, putative</fullName>
    </submittedName>
</protein>
<keyword evidence="2" id="KW-0472">Membrane</keyword>
<evidence type="ECO:0000313" key="3">
    <source>
        <dbReference type="Proteomes" id="UP000009168"/>
    </source>
</evidence>
<reference evidence="3" key="1">
    <citation type="journal article" date="2006" name="PLoS Biol.">
        <title>Macronuclear genome sequence of the ciliate Tetrahymena thermophila, a model eukaryote.</title>
        <authorList>
            <person name="Eisen J.A."/>
            <person name="Coyne R.S."/>
            <person name="Wu M."/>
            <person name="Wu D."/>
            <person name="Thiagarajan M."/>
            <person name="Wortman J.R."/>
            <person name="Badger J.H."/>
            <person name="Ren Q."/>
            <person name="Amedeo P."/>
            <person name="Jones K.M."/>
            <person name="Tallon L.J."/>
            <person name="Delcher A.L."/>
            <person name="Salzberg S.L."/>
            <person name="Silva J.C."/>
            <person name="Haas B.J."/>
            <person name="Majoros W.H."/>
            <person name="Farzad M."/>
            <person name="Carlton J.M."/>
            <person name="Smith R.K. Jr."/>
            <person name="Garg J."/>
            <person name="Pearlman R.E."/>
            <person name="Karrer K.M."/>
            <person name="Sun L."/>
            <person name="Manning G."/>
            <person name="Elde N.C."/>
            <person name="Turkewitz A.P."/>
            <person name="Asai D.J."/>
            <person name="Wilkes D.E."/>
            <person name="Wang Y."/>
            <person name="Cai H."/>
            <person name="Collins K."/>
            <person name="Stewart B.A."/>
            <person name="Lee S.R."/>
            <person name="Wilamowska K."/>
            <person name="Weinberg Z."/>
            <person name="Ruzzo W.L."/>
            <person name="Wloga D."/>
            <person name="Gaertig J."/>
            <person name="Frankel J."/>
            <person name="Tsao C.-C."/>
            <person name="Gorovsky M.A."/>
            <person name="Keeling P.J."/>
            <person name="Waller R.F."/>
            <person name="Patron N.J."/>
            <person name="Cherry J.M."/>
            <person name="Stover N.A."/>
            <person name="Krieger C.J."/>
            <person name="del Toro C."/>
            <person name="Ryder H.F."/>
            <person name="Williamson S.C."/>
            <person name="Barbeau R.A."/>
            <person name="Hamilton E.P."/>
            <person name="Orias E."/>
        </authorList>
    </citation>
    <scope>NUCLEOTIDE SEQUENCE [LARGE SCALE GENOMIC DNA]</scope>
    <source>
        <strain evidence="3">SB210</strain>
    </source>
</reference>
<dbReference type="GeneID" id="7841651"/>
<keyword evidence="2" id="KW-0812">Transmembrane</keyword>
<dbReference type="Proteomes" id="UP000009168">
    <property type="component" value="Unassembled WGS sequence"/>
</dbReference>
<sequence length="96" mass="11271">MAEKILVRVARNFGYLGIIAGAYCGFLARDEYNFSTFSRIHELCDEYNQKQELLDLEVKQIQKELKRVAQEKEQALKDMLKTTKKQLKDLESKNKQ</sequence>
<organism evidence="2 3">
    <name type="scientific">Tetrahymena thermophila (strain SB210)</name>
    <dbReference type="NCBI Taxonomy" id="312017"/>
    <lineage>
        <taxon>Eukaryota</taxon>
        <taxon>Sar</taxon>
        <taxon>Alveolata</taxon>
        <taxon>Ciliophora</taxon>
        <taxon>Intramacronucleata</taxon>
        <taxon>Oligohymenophorea</taxon>
        <taxon>Hymenostomatida</taxon>
        <taxon>Tetrahymenina</taxon>
        <taxon>Tetrahymenidae</taxon>
        <taxon>Tetrahymena</taxon>
    </lineage>
</organism>
<dbReference type="KEGG" id="tet:TTHERM_00649130"/>
<dbReference type="HOGENOM" id="CLU_2364317_0_0_1"/>
<dbReference type="AlphaFoldDB" id="I7LT78"/>
<dbReference type="RefSeq" id="XP_001032307.1">
    <property type="nucleotide sequence ID" value="XM_001032307.1"/>
</dbReference>
<feature type="coiled-coil region" evidence="1">
    <location>
        <begin position="44"/>
        <end position="93"/>
    </location>
</feature>